<evidence type="ECO:0000313" key="5">
    <source>
        <dbReference type="Proteomes" id="UP000696573"/>
    </source>
</evidence>
<dbReference type="PANTHER" id="PTHR43963">
    <property type="entry name" value="CARBONYL REDUCTASE 1-RELATED"/>
    <property type="match status" value="1"/>
</dbReference>
<dbReference type="Gene3D" id="3.40.50.720">
    <property type="entry name" value="NAD(P)-binding Rossmann-like Domain"/>
    <property type="match status" value="1"/>
</dbReference>
<protein>
    <submittedName>
        <fullName evidence="4">Uncharacterized protein</fullName>
    </submittedName>
</protein>
<comment type="similarity">
    <text evidence="1">Belongs to the short-chain dehydrogenases/reductases (SDR) family.</text>
</comment>
<dbReference type="SUPFAM" id="SSF51735">
    <property type="entry name" value="NAD(P)-binding Rossmann-fold domains"/>
    <property type="match status" value="1"/>
</dbReference>
<evidence type="ECO:0000256" key="2">
    <source>
        <dbReference type="ARBA" id="ARBA00022857"/>
    </source>
</evidence>
<name>A0A9N9VSB3_9HYPO</name>
<dbReference type="GO" id="GO:0016491">
    <property type="term" value="F:oxidoreductase activity"/>
    <property type="evidence" value="ECO:0007669"/>
    <property type="project" value="UniProtKB-KW"/>
</dbReference>
<evidence type="ECO:0000256" key="1">
    <source>
        <dbReference type="ARBA" id="ARBA00006484"/>
    </source>
</evidence>
<sequence length="248" mass="26176">MNMSPATDKTIALVTGANQGIGKCVATALATKHNYHVIVGSRGDAAGAELAASLRSSGHSASHVQLDLTSRPSVEAAVKTIEAGFGRLDVLVNNAGVLLDFNQIDPWELFGRTFQTNVIGTAILTESLLPLLKKATQGPPRVVFVSSKMGSFAETLDKSSRWYPIDIKAYDSSKAAVNLLMLNYVRILSDVGGKVNSACPGLVNTRLSGSPDDGDTPEVGATRIVELATLDSNGPTATFSNRFGNIDW</sequence>
<gene>
    <name evidence="4" type="ORF">CRHIZ90672A_00003489</name>
</gene>
<organism evidence="4 5">
    <name type="scientific">Clonostachys rhizophaga</name>
    <dbReference type="NCBI Taxonomy" id="160324"/>
    <lineage>
        <taxon>Eukaryota</taxon>
        <taxon>Fungi</taxon>
        <taxon>Dikarya</taxon>
        <taxon>Ascomycota</taxon>
        <taxon>Pezizomycotina</taxon>
        <taxon>Sordariomycetes</taxon>
        <taxon>Hypocreomycetidae</taxon>
        <taxon>Hypocreales</taxon>
        <taxon>Bionectriaceae</taxon>
        <taxon>Clonostachys</taxon>
    </lineage>
</organism>
<dbReference type="EMBL" id="CABFNQ020000726">
    <property type="protein sequence ID" value="CAH0026968.1"/>
    <property type="molecule type" value="Genomic_DNA"/>
</dbReference>
<keyword evidence="3" id="KW-0560">Oxidoreductase</keyword>
<evidence type="ECO:0000256" key="3">
    <source>
        <dbReference type="ARBA" id="ARBA00023002"/>
    </source>
</evidence>
<keyword evidence="2" id="KW-0521">NADP</keyword>
<dbReference type="InterPro" id="IPR002347">
    <property type="entry name" value="SDR_fam"/>
</dbReference>
<dbReference type="InterPro" id="IPR036291">
    <property type="entry name" value="NAD(P)-bd_dom_sf"/>
</dbReference>
<keyword evidence="5" id="KW-1185">Reference proteome</keyword>
<dbReference type="PANTHER" id="PTHR43963:SF6">
    <property type="entry name" value="CHAIN DEHYDROGENASE FAMILY PROTEIN, PUTATIVE (AFU_ORTHOLOGUE AFUA_3G15350)-RELATED"/>
    <property type="match status" value="1"/>
</dbReference>
<dbReference type="OrthoDB" id="1933717at2759"/>
<dbReference type="PRINTS" id="PR00081">
    <property type="entry name" value="GDHRDH"/>
</dbReference>
<dbReference type="AlphaFoldDB" id="A0A9N9VSB3"/>
<evidence type="ECO:0000313" key="4">
    <source>
        <dbReference type="EMBL" id="CAH0026968.1"/>
    </source>
</evidence>
<proteinExistence type="inferred from homology"/>
<accession>A0A9N9VSB3</accession>
<reference evidence="4" key="1">
    <citation type="submission" date="2021-10" db="EMBL/GenBank/DDBJ databases">
        <authorList>
            <person name="Piombo E."/>
        </authorList>
    </citation>
    <scope>NUCLEOTIDE SEQUENCE</scope>
</reference>
<dbReference type="Pfam" id="PF00106">
    <property type="entry name" value="adh_short"/>
    <property type="match status" value="1"/>
</dbReference>
<comment type="caution">
    <text evidence="4">The sequence shown here is derived from an EMBL/GenBank/DDBJ whole genome shotgun (WGS) entry which is preliminary data.</text>
</comment>
<dbReference type="Proteomes" id="UP000696573">
    <property type="component" value="Unassembled WGS sequence"/>
</dbReference>